<reference evidence="3 4" key="1">
    <citation type="submission" date="2010-05" db="EMBL/GenBank/DDBJ databases">
        <title>The Genome Sequence of Thecamonas trahens ATCC 50062.</title>
        <authorList>
            <consortium name="The Broad Institute Genome Sequencing Platform"/>
            <person name="Russ C."/>
            <person name="Cuomo C."/>
            <person name="Shea T."/>
            <person name="Young S.K."/>
            <person name="Zeng Q."/>
            <person name="Koehrsen M."/>
            <person name="Haas B."/>
            <person name="Borodovsky M."/>
            <person name="Guigo R."/>
            <person name="Alvarado L."/>
            <person name="Berlin A."/>
            <person name="Bochicchio J."/>
            <person name="Borenstein D."/>
            <person name="Chapman S."/>
            <person name="Chen Z."/>
            <person name="Freedman E."/>
            <person name="Gellesch M."/>
            <person name="Goldberg J."/>
            <person name="Griggs A."/>
            <person name="Gujja S."/>
            <person name="Heilman E."/>
            <person name="Heiman D."/>
            <person name="Hepburn T."/>
            <person name="Howarth C."/>
            <person name="Jen D."/>
            <person name="Larson L."/>
            <person name="Mehta T."/>
            <person name="Park D."/>
            <person name="Pearson M."/>
            <person name="Roberts A."/>
            <person name="Saif S."/>
            <person name="Shenoy N."/>
            <person name="Sisk P."/>
            <person name="Stolte C."/>
            <person name="Sykes S."/>
            <person name="Thomson T."/>
            <person name="Walk T."/>
            <person name="White J."/>
            <person name="Yandava C."/>
            <person name="Burger G."/>
            <person name="Gray M.W."/>
            <person name="Holland P.W.H."/>
            <person name="King N."/>
            <person name="Lang F.B.F."/>
            <person name="Roger A.J."/>
            <person name="Ruiz-Trillo I."/>
            <person name="Lander E."/>
            <person name="Nusbaum C."/>
        </authorList>
    </citation>
    <scope>NUCLEOTIDE SEQUENCE [LARGE SCALE GENOMIC DNA]</scope>
    <source>
        <strain evidence="3 4">ATCC 50062</strain>
    </source>
</reference>
<feature type="compositionally biased region" description="Low complexity" evidence="1">
    <location>
        <begin position="58"/>
        <end position="78"/>
    </location>
</feature>
<dbReference type="EMBL" id="GL349470">
    <property type="protein sequence ID" value="KNC51884.1"/>
    <property type="molecule type" value="Genomic_DNA"/>
</dbReference>
<dbReference type="InterPro" id="IPR001849">
    <property type="entry name" value="PH_domain"/>
</dbReference>
<dbReference type="AlphaFoldDB" id="A0A0L0DHN5"/>
<dbReference type="GeneID" id="25566778"/>
<feature type="compositionally biased region" description="Low complexity" evidence="1">
    <location>
        <begin position="86"/>
        <end position="115"/>
    </location>
</feature>
<dbReference type="OrthoDB" id="185175at2759"/>
<accession>A0A0L0DHN5</accession>
<dbReference type="InterPro" id="IPR011993">
    <property type="entry name" value="PH-like_dom_sf"/>
</dbReference>
<name>A0A0L0DHN5_THETB</name>
<feature type="domain" description="PH" evidence="2">
    <location>
        <begin position="325"/>
        <end position="470"/>
    </location>
</feature>
<keyword evidence="4" id="KW-1185">Reference proteome</keyword>
<feature type="compositionally biased region" description="Low complexity" evidence="1">
    <location>
        <begin position="440"/>
        <end position="454"/>
    </location>
</feature>
<proteinExistence type="predicted"/>
<evidence type="ECO:0000259" key="2">
    <source>
        <dbReference type="PROSITE" id="PS50003"/>
    </source>
</evidence>
<evidence type="ECO:0000256" key="1">
    <source>
        <dbReference type="SAM" id="MobiDB-lite"/>
    </source>
</evidence>
<protein>
    <submittedName>
        <fullName evidence="3">NOD3 protein</fullName>
    </submittedName>
</protein>
<dbReference type="PROSITE" id="PS50003">
    <property type="entry name" value="PH_DOMAIN"/>
    <property type="match status" value="1"/>
</dbReference>
<dbReference type="PANTHER" id="PTHR14383:SF5">
    <property type="entry name" value="RUN DOMAIN-CONTAINING PROTEIN"/>
    <property type="match status" value="1"/>
</dbReference>
<dbReference type="RefSeq" id="XP_013755742.1">
    <property type="nucleotide sequence ID" value="XM_013900288.1"/>
</dbReference>
<dbReference type="SMART" id="SM00233">
    <property type="entry name" value="PH"/>
    <property type="match status" value="1"/>
</dbReference>
<organism evidence="3 4">
    <name type="scientific">Thecamonas trahens ATCC 50062</name>
    <dbReference type="NCBI Taxonomy" id="461836"/>
    <lineage>
        <taxon>Eukaryota</taxon>
        <taxon>Apusozoa</taxon>
        <taxon>Apusomonadida</taxon>
        <taxon>Apusomonadidae</taxon>
        <taxon>Thecamonas</taxon>
    </lineage>
</organism>
<dbReference type="Proteomes" id="UP000054408">
    <property type="component" value="Unassembled WGS sequence"/>
</dbReference>
<feature type="region of interest" description="Disordered" evidence="1">
    <location>
        <begin position="440"/>
        <end position="472"/>
    </location>
</feature>
<dbReference type="Pfam" id="PF00169">
    <property type="entry name" value="PH"/>
    <property type="match status" value="1"/>
</dbReference>
<feature type="region of interest" description="Disordered" evidence="1">
    <location>
        <begin position="1"/>
        <end position="195"/>
    </location>
</feature>
<gene>
    <name evidence="3" type="ORF">AMSG_07982</name>
</gene>
<dbReference type="PANTHER" id="PTHR14383">
    <property type="entry name" value="SWAP-70 RECOMBINASE"/>
    <property type="match status" value="1"/>
</dbReference>
<evidence type="ECO:0000313" key="3">
    <source>
        <dbReference type="EMBL" id="KNC51884.1"/>
    </source>
</evidence>
<dbReference type="SUPFAM" id="SSF50729">
    <property type="entry name" value="PH domain-like"/>
    <property type="match status" value="1"/>
</dbReference>
<evidence type="ECO:0000313" key="4">
    <source>
        <dbReference type="Proteomes" id="UP000054408"/>
    </source>
</evidence>
<feature type="compositionally biased region" description="Low complexity" evidence="1">
    <location>
        <begin position="123"/>
        <end position="136"/>
    </location>
</feature>
<sequence>MSSTMAAVHKMDGLQPCSPRSNRSSVSSSDAGVVSMARVEKRGHVRAPLTPRTRSRQSSASSGTGSSGSYYSYSSSDECSSDESGGDVLSSDAGAEAGPSGASASVSGAVGGSKRSSVRNSFAAASGAADVSSGLGRADDSGVNGLGEDDSALVRGSSDGLPTDMRYDEDDESGMLSDTVTGGRVSPTGGLRDGGDSVTFVPDSGAGCSEPSRLLTLLGIREGMPEVLTQSLGDVTDNDKKALEYLNALRAQHDEMRTAVAELNTANKSLAALVRHLTRKFNVVAEALPESPYIATDTTSAQDAATKGDSDEDEAFGHLPGRATQILMKGYVNKKGRRVRNWKRRFFVLRGGTLSYYTDETCATRKGKMRLDQCLVDGLRERDETGRACLALSTKGRTLFFQSDEARKTPRGSLPSRACSSSWSMPATCARLARPQTCVSSSSSPTQCATSSHSPAARSHWLPSPRSTPRSASTRCCMCSLWRMRR</sequence>
<dbReference type="Gene3D" id="2.30.29.30">
    <property type="entry name" value="Pleckstrin-homology domain (PH domain)/Phosphotyrosine-binding domain (PTB)"/>
    <property type="match status" value="1"/>
</dbReference>
<feature type="compositionally biased region" description="Low complexity" evidence="1">
    <location>
        <begin position="18"/>
        <end position="35"/>
    </location>
</feature>
<feature type="compositionally biased region" description="Low complexity" evidence="1">
    <location>
        <begin position="463"/>
        <end position="472"/>
    </location>
</feature>